<keyword evidence="1" id="KW-0732">Signal</keyword>
<dbReference type="OrthoDB" id="10044368at2759"/>
<evidence type="ECO:0000313" key="4">
    <source>
        <dbReference type="Proteomes" id="UP000663879"/>
    </source>
</evidence>
<feature type="domain" description="Glycoamylase-like" evidence="2">
    <location>
        <begin position="285"/>
        <end position="381"/>
    </location>
</feature>
<evidence type="ECO:0000256" key="1">
    <source>
        <dbReference type="SAM" id="SignalP"/>
    </source>
</evidence>
<accession>A0A814AZ86</accession>
<evidence type="ECO:0000313" key="3">
    <source>
        <dbReference type="EMBL" id="CAF0920563.1"/>
    </source>
</evidence>
<proteinExistence type="predicted"/>
<dbReference type="Gene3D" id="1.50.10.140">
    <property type="match status" value="1"/>
</dbReference>
<protein>
    <recommendedName>
        <fullName evidence="2">Glycoamylase-like domain-containing protein</fullName>
    </recommendedName>
</protein>
<comment type="caution">
    <text evidence="3">The sequence shown here is derived from an EMBL/GenBank/DDBJ whole genome shotgun (WGS) entry which is preliminary data.</text>
</comment>
<keyword evidence="4" id="KW-1185">Reference proteome</keyword>
<evidence type="ECO:0000259" key="2">
    <source>
        <dbReference type="Pfam" id="PF10091"/>
    </source>
</evidence>
<reference evidence="3" key="1">
    <citation type="submission" date="2021-02" db="EMBL/GenBank/DDBJ databases">
        <authorList>
            <person name="Nowell W R."/>
        </authorList>
    </citation>
    <scope>NUCLEOTIDE SEQUENCE</scope>
    <source>
        <strain evidence="3">Ploen Becks lab</strain>
    </source>
</reference>
<name>A0A814AZ86_9BILA</name>
<feature type="signal peptide" evidence="1">
    <location>
        <begin position="1"/>
        <end position="19"/>
    </location>
</feature>
<dbReference type="EMBL" id="CAJNOC010002230">
    <property type="protein sequence ID" value="CAF0920563.1"/>
    <property type="molecule type" value="Genomic_DNA"/>
</dbReference>
<organism evidence="3 4">
    <name type="scientific">Brachionus calyciflorus</name>
    <dbReference type="NCBI Taxonomy" id="104777"/>
    <lineage>
        <taxon>Eukaryota</taxon>
        <taxon>Metazoa</taxon>
        <taxon>Spiralia</taxon>
        <taxon>Gnathifera</taxon>
        <taxon>Rotifera</taxon>
        <taxon>Eurotatoria</taxon>
        <taxon>Monogononta</taxon>
        <taxon>Pseudotrocha</taxon>
        <taxon>Ploima</taxon>
        <taxon>Brachionidae</taxon>
        <taxon>Brachionus</taxon>
    </lineage>
</organism>
<feature type="chain" id="PRO_5032530808" description="Glycoamylase-like domain-containing protein" evidence="1">
    <location>
        <begin position="20"/>
        <end position="423"/>
    </location>
</feature>
<gene>
    <name evidence="3" type="ORF">OXX778_LOCUS12365</name>
</gene>
<feature type="domain" description="Glycoamylase-like" evidence="2">
    <location>
        <begin position="195"/>
        <end position="282"/>
    </location>
</feature>
<dbReference type="Proteomes" id="UP000663879">
    <property type="component" value="Unassembled WGS sequence"/>
</dbReference>
<dbReference type="AlphaFoldDB" id="A0A814AZ86"/>
<dbReference type="InterPro" id="IPR019282">
    <property type="entry name" value="Glycoamylase-like_cons_dom"/>
</dbReference>
<dbReference type="Pfam" id="PF10091">
    <property type="entry name" value="Glycoamylase"/>
    <property type="match status" value="2"/>
</dbReference>
<sequence>MKSLLIFTVFLCFFNITNCQISSEDDEFLDDLERRAFLFFWEQANSTTGQVKDRAFSNGTDDNRPVSSIAATGFGLTALVIAHSRDYHPKKLIEERIKNTLDFIWTHLDGHKGFYYHFIDMHTGERVWNCELSSKDTAILINGILTVKAYFKDNNYFQNLTSSIYNRVDYEWMLNGQEVLSMGWKPESGFLKNDNWDRYCELLMLVLQAIGSPTHPILSKYWNSFKRDKYTYKNYTFITVEDGAPLFVHQFSHAWYDFQGKSDKYTDYYENSVIATKAHRLWMIRGYMAWCGPPIQGPIDGSVVPCAPAGSIPFLPKETISVLKNLKLKYPRSWDRYGFIDAFNPLVDWYNPDVIGIDVGITMIMAENYRSRLIWNIFMQNEHVVNSMKIVGFKNNTEFNNSNRNYLNFFILLLLIINFFKSI</sequence>